<feature type="signal peptide" evidence="1">
    <location>
        <begin position="1"/>
        <end position="23"/>
    </location>
</feature>
<reference evidence="2 3" key="1">
    <citation type="journal article" date="2019" name="Microorganisms">
        <title>Genome Insights into the Novel Species Microvirga brassicacearum, a Rapeseed Endophyte with Biotechnological Potential.</title>
        <authorList>
            <person name="Jimenez-Gomez A."/>
            <person name="Saati-Santamaria Z."/>
            <person name="Igual J.M."/>
            <person name="Rivas R."/>
            <person name="Mateos P.F."/>
            <person name="Garcia-Fraile P."/>
        </authorList>
    </citation>
    <scope>NUCLEOTIDE SEQUENCE [LARGE SCALE GENOMIC DNA]</scope>
    <source>
        <strain evidence="2 3">CDVBN77</strain>
    </source>
</reference>
<evidence type="ECO:0000313" key="2">
    <source>
        <dbReference type="EMBL" id="KAB0264590.1"/>
    </source>
</evidence>
<dbReference type="InterPro" id="IPR042230">
    <property type="entry name" value="CusF_sf"/>
</dbReference>
<evidence type="ECO:0000256" key="1">
    <source>
        <dbReference type="SAM" id="SignalP"/>
    </source>
</evidence>
<evidence type="ECO:0000313" key="3">
    <source>
        <dbReference type="Proteomes" id="UP000325684"/>
    </source>
</evidence>
<dbReference type="Proteomes" id="UP000325684">
    <property type="component" value="Unassembled WGS sequence"/>
</dbReference>
<dbReference type="EMBL" id="VCMV01000069">
    <property type="protein sequence ID" value="KAB0264590.1"/>
    <property type="molecule type" value="Genomic_DNA"/>
</dbReference>
<accession>A0A5N3P4D2</accession>
<dbReference type="RefSeq" id="WP_150949016.1">
    <property type="nucleotide sequence ID" value="NZ_VCMV01000069.1"/>
</dbReference>
<comment type="caution">
    <text evidence="2">The sequence shown here is derived from an EMBL/GenBank/DDBJ whole genome shotgun (WGS) entry which is preliminary data.</text>
</comment>
<dbReference type="AlphaFoldDB" id="A0A5N3P4D2"/>
<dbReference type="OrthoDB" id="7371803at2"/>
<dbReference type="Gene3D" id="2.40.50.320">
    <property type="entry name" value="Copper binding periplasmic protein CusF"/>
    <property type="match status" value="1"/>
</dbReference>
<organism evidence="2 3">
    <name type="scientific">Microvirga brassicacearum</name>
    <dbReference type="NCBI Taxonomy" id="2580413"/>
    <lineage>
        <taxon>Bacteria</taxon>
        <taxon>Pseudomonadati</taxon>
        <taxon>Pseudomonadota</taxon>
        <taxon>Alphaproteobacteria</taxon>
        <taxon>Hyphomicrobiales</taxon>
        <taxon>Methylobacteriaceae</taxon>
        <taxon>Microvirga</taxon>
    </lineage>
</organism>
<keyword evidence="1" id="KW-0732">Signal</keyword>
<feature type="chain" id="PRO_5024458737" evidence="1">
    <location>
        <begin position="24"/>
        <end position="99"/>
    </location>
</feature>
<name>A0A5N3P4D2_9HYPH</name>
<dbReference type="InterPro" id="IPR021647">
    <property type="entry name" value="CusF_Ec"/>
</dbReference>
<protein>
    <submittedName>
        <fullName evidence="2">Copper-binding protein</fullName>
    </submittedName>
</protein>
<gene>
    <name evidence="2" type="ORF">FEZ63_22370</name>
</gene>
<sequence>MERINFAAAALIAALALSGQPFAQSLPTVSGTVEKVDTAQGKITIDHGPIKNLDMEAMTMVFRAQDPALLKGVKAGDKVRFTADRVNGQISVTSIEKGS</sequence>
<keyword evidence="3" id="KW-1185">Reference proteome</keyword>
<proteinExistence type="predicted"/>
<dbReference type="Pfam" id="PF11604">
    <property type="entry name" value="CusF_Ec"/>
    <property type="match status" value="1"/>
</dbReference>